<accession>A0A498HDF4</accession>
<keyword evidence="2" id="KW-1185">Reference proteome</keyword>
<dbReference type="Proteomes" id="UP000290289">
    <property type="component" value="Chromosome 17"/>
</dbReference>
<sequence length="102" mass="11197">MSGVSRNGGWSHGGSSEDNGMMVEVVVAMVRKWDGECGSDDEGYGSESCDDGETKEEVVVMVVRVMMVEDIMVRGGSDGGRSGEMAEAVVVMVMVRWWRWRK</sequence>
<gene>
    <name evidence="1" type="ORF">DVH24_027612</name>
</gene>
<reference evidence="1 2" key="1">
    <citation type="submission" date="2018-10" db="EMBL/GenBank/DDBJ databases">
        <title>A high-quality apple genome assembly.</title>
        <authorList>
            <person name="Hu J."/>
        </authorList>
    </citation>
    <scope>NUCLEOTIDE SEQUENCE [LARGE SCALE GENOMIC DNA]</scope>
    <source>
        <strain evidence="2">cv. HFTH1</strain>
        <tissue evidence="1">Young leaf</tissue>
    </source>
</reference>
<organism evidence="1 2">
    <name type="scientific">Malus domestica</name>
    <name type="common">Apple</name>
    <name type="synonym">Pyrus malus</name>
    <dbReference type="NCBI Taxonomy" id="3750"/>
    <lineage>
        <taxon>Eukaryota</taxon>
        <taxon>Viridiplantae</taxon>
        <taxon>Streptophyta</taxon>
        <taxon>Embryophyta</taxon>
        <taxon>Tracheophyta</taxon>
        <taxon>Spermatophyta</taxon>
        <taxon>Magnoliopsida</taxon>
        <taxon>eudicotyledons</taxon>
        <taxon>Gunneridae</taxon>
        <taxon>Pentapetalae</taxon>
        <taxon>rosids</taxon>
        <taxon>fabids</taxon>
        <taxon>Rosales</taxon>
        <taxon>Rosaceae</taxon>
        <taxon>Amygdaloideae</taxon>
        <taxon>Maleae</taxon>
        <taxon>Malus</taxon>
    </lineage>
</organism>
<evidence type="ECO:0000313" key="2">
    <source>
        <dbReference type="Proteomes" id="UP000290289"/>
    </source>
</evidence>
<proteinExistence type="predicted"/>
<dbReference type="AlphaFoldDB" id="A0A498HDF4"/>
<name>A0A498HDF4_MALDO</name>
<comment type="caution">
    <text evidence="1">The sequence shown here is derived from an EMBL/GenBank/DDBJ whole genome shotgun (WGS) entry which is preliminary data.</text>
</comment>
<dbReference type="EMBL" id="RDQH01000343">
    <property type="protein sequence ID" value="RXH67465.1"/>
    <property type="molecule type" value="Genomic_DNA"/>
</dbReference>
<protein>
    <submittedName>
        <fullName evidence="1">Uncharacterized protein</fullName>
    </submittedName>
</protein>
<evidence type="ECO:0000313" key="1">
    <source>
        <dbReference type="EMBL" id="RXH67465.1"/>
    </source>
</evidence>